<evidence type="ECO:0000256" key="3">
    <source>
        <dbReference type="SAM" id="MobiDB-lite"/>
    </source>
</evidence>
<proteinExistence type="predicted"/>
<feature type="transmembrane region" description="Helical" evidence="4">
    <location>
        <begin position="75"/>
        <end position="96"/>
    </location>
</feature>
<dbReference type="Pfam" id="PF04203">
    <property type="entry name" value="Sortase"/>
    <property type="match status" value="1"/>
</dbReference>
<keyword evidence="4" id="KW-1133">Transmembrane helix</keyword>
<evidence type="ECO:0000256" key="1">
    <source>
        <dbReference type="ARBA" id="ARBA00022801"/>
    </source>
</evidence>
<dbReference type="NCBIfam" id="TIGR03064">
    <property type="entry name" value="sortase_srtB"/>
    <property type="match status" value="1"/>
</dbReference>
<dbReference type="Gene3D" id="2.40.260.10">
    <property type="entry name" value="Sortase"/>
    <property type="match status" value="1"/>
</dbReference>
<dbReference type="CDD" id="cd05826">
    <property type="entry name" value="Sortase_B"/>
    <property type="match status" value="1"/>
</dbReference>
<accession>A0A0M2NKX7</accession>
<keyword evidence="6" id="KW-1185">Reference proteome</keyword>
<keyword evidence="1" id="KW-0378">Hydrolase</keyword>
<dbReference type="OrthoDB" id="9806013at2"/>
<dbReference type="PATRIC" id="fig|270498.16.peg.910"/>
<feature type="active site" description="Acyl-thioester intermediate" evidence="2">
    <location>
        <position position="313"/>
    </location>
</feature>
<dbReference type="RefSeq" id="WP_052740440.1">
    <property type="nucleotide sequence ID" value="NZ_LAYJ01000088.1"/>
</dbReference>
<comment type="caution">
    <text evidence="5">The sequence shown here is derived from an EMBL/GenBank/DDBJ whole genome shotgun (WGS) entry which is preliminary data.</text>
</comment>
<feature type="region of interest" description="Disordered" evidence="3">
    <location>
        <begin position="1"/>
        <end position="70"/>
    </location>
</feature>
<feature type="active site" description="Proton donor/acceptor" evidence="2">
    <location>
        <position position="216"/>
    </location>
</feature>
<dbReference type="SUPFAM" id="SSF63817">
    <property type="entry name" value="Sortase"/>
    <property type="match status" value="1"/>
</dbReference>
<dbReference type="InterPro" id="IPR005754">
    <property type="entry name" value="Sortase"/>
</dbReference>
<dbReference type="STRING" id="270498.CHK_1469"/>
<evidence type="ECO:0000313" key="6">
    <source>
        <dbReference type="Proteomes" id="UP000034076"/>
    </source>
</evidence>
<name>A0A0M2NKX7_9FIRM</name>
<evidence type="ECO:0000256" key="2">
    <source>
        <dbReference type="PIRSR" id="PIRSR605754-1"/>
    </source>
</evidence>
<dbReference type="GO" id="GO:0016787">
    <property type="term" value="F:hydrolase activity"/>
    <property type="evidence" value="ECO:0007669"/>
    <property type="project" value="UniProtKB-KW"/>
</dbReference>
<dbReference type="InterPro" id="IPR023365">
    <property type="entry name" value="Sortase_dom-sf"/>
</dbReference>
<dbReference type="AlphaFoldDB" id="A0A0M2NKX7"/>
<gene>
    <name evidence="5" type="ORF">CHK_1469</name>
</gene>
<sequence length="331" mass="36470">MAEEKEKEIREETQDGAAQSMPEQSNAVNGSEEDGQDTSGVVQETGEAPAGEEEPRLPDDAKGTPDDKKPDKKKLAWILIAIAAAVIAVIAIVQVVSAQLAQQESIDAYQHIVSTDTSKTKVRAVETADSETVDKDGKRPSDRDIDFADLQATNEDIIAWISIPGTQIDYPIVKTDDNEYYLDHDAFKKESKEGAIFTDMGNNTDFSDPNTVIYGHNMKSGTMFAGLHQYEDEAFLKENGVVKIYVPDGMYLYDIFAVRTVGDGNILYENDFTKKEVFQEYLDGILSADEEDAIVVDGETPNTDSKIITLSTCIQNEPEKRLIVEAVLKLG</sequence>
<organism evidence="5 6">
    <name type="scientific">Christensenella hongkongensis</name>
    <dbReference type="NCBI Taxonomy" id="270498"/>
    <lineage>
        <taxon>Bacteria</taxon>
        <taxon>Bacillati</taxon>
        <taxon>Bacillota</taxon>
        <taxon>Clostridia</taxon>
        <taxon>Christensenellales</taxon>
        <taxon>Christensenellaceae</taxon>
        <taxon>Christensenella</taxon>
    </lineage>
</organism>
<protein>
    <submittedName>
        <fullName evidence="5">NPQTN specific sortase B</fullName>
    </submittedName>
</protein>
<keyword evidence="4" id="KW-0472">Membrane</keyword>
<dbReference type="Proteomes" id="UP000034076">
    <property type="component" value="Unassembled WGS sequence"/>
</dbReference>
<keyword evidence="4" id="KW-0812">Transmembrane</keyword>
<feature type="compositionally biased region" description="Basic and acidic residues" evidence="3">
    <location>
        <begin position="53"/>
        <end position="70"/>
    </location>
</feature>
<evidence type="ECO:0000313" key="5">
    <source>
        <dbReference type="EMBL" id="KKI51082.1"/>
    </source>
</evidence>
<dbReference type="EMBL" id="LAYJ01000088">
    <property type="protein sequence ID" value="KKI51082.1"/>
    <property type="molecule type" value="Genomic_DNA"/>
</dbReference>
<reference evidence="5 6" key="1">
    <citation type="submission" date="2015-04" db="EMBL/GenBank/DDBJ databases">
        <title>Draft genome sequence of bacteremic isolate Catabacter hongkongensis type strain HKU16T.</title>
        <authorList>
            <person name="Lau S.K."/>
            <person name="Teng J.L."/>
            <person name="Huang Y."/>
            <person name="Curreem S.O."/>
            <person name="Tsui S.K."/>
            <person name="Woo P.C."/>
        </authorList>
    </citation>
    <scope>NUCLEOTIDE SEQUENCE [LARGE SCALE GENOMIC DNA]</scope>
    <source>
        <strain evidence="5 6">HKU16</strain>
    </source>
</reference>
<dbReference type="InterPro" id="IPR009835">
    <property type="entry name" value="SrtB"/>
</dbReference>
<evidence type="ECO:0000256" key="4">
    <source>
        <dbReference type="SAM" id="Phobius"/>
    </source>
</evidence>
<feature type="compositionally biased region" description="Basic and acidic residues" evidence="3">
    <location>
        <begin position="1"/>
        <end position="13"/>
    </location>
</feature>